<reference evidence="4 5" key="1">
    <citation type="journal article" date="2015" name="Genome Announc.">
        <title>Expanding the biotechnology potential of lactobacilli through comparative genomics of 213 strains and associated genera.</title>
        <authorList>
            <person name="Sun Z."/>
            <person name="Harris H.M."/>
            <person name="McCann A."/>
            <person name="Guo C."/>
            <person name="Argimon S."/>
            <person name="Zhang W."/>
            <person name="Yang X."/>
            <person name="Jeffery I.B."/>
            <person name="Cooney J.C."/>
            <person name="Kagawa T.F."/>
            <person name="Liu W."/>
            <person name="Song Y."/>
            <person name="Salvetti E."/>
            <person name="Wrobel A."/>
            <person name="Rasinkangas P."/>
            <person name="Parkhill J."/>
            <person name="Rea M.C."/>
            <person name="O'Sullivan O."/>
            <person name="Ritari J."/>
            <person name="Douillard F.P."/>
            <person name="Paul Ross R."/>
            <person name="Yang R."/>
            <person name="Briner A.E."/>
            <person name="Felis G.E."/>
            <person name="de Vos W.M."/>
            <person name="Barrangou R."/>
            <person name="Klaenhammer T.R."/>
            <person name="Caufield P.W."/>
            <person name="Cui Y."/>
            <person name="Zhang H."/>
            <person name="O'Toole P.W."/>
        </authorList>
    </citation>
    <scope>NUCLEOTIDE SEQUENCE [LARGE SCALE GENOMIC DNA]</scope>
    <source>
        <strain evidence="4 5">DSM 24302</strain>
    </source>
</reference>
<feature type="transmembrane region" description="Helical" evidence="2">
    <location>
        <begin position="125"/>
        <end position="146"/>
    </location>
</feature>
<accession>A0A0R2CRM4</accession>
<feature type="transmembrane region" description="Helical" evidence="2">
    <location>
        <begin position="12"/>
        <end position="34"/>
    </location>
</feature>
<dbReference type="GO" id="GO:0004175">
    <property type="term" value="F:endopeptidase activity"/>
    <property type="evidence" value="ECO:0007669"/>
    <property type="project" value="UniProtKB-ARBA"/>
</dbReference>
<dbReference type="InterPro" id="IPR003675">
    <property type="entry name" value="Rce1/LyrA-like_dom"/>
</dbReference>
<keyword evidence="4" id="KW-0378">Hydrolase</keyword>
<dbReference type="InterPro" id="IPR052710">
    <property type="entry name" value="CAAX_protease"/>
</dbReference>
<evidence type="ECO:0000313" key="4">
    <source>
        <dbReference type="EMBL" id="KRM93989.1"/>
    </source>
</evidence>
<organism evidence="4 5">
    <name type="scientific">Lentilactobacillus senioris DSM 24302 = JCM 17472</name>
    <dbReference type="NCBI Taxonomy" id="1423802"/>
    <lineage>
        <taxon>Bacteria</taxon>
        <taxon>Bacillati</taxon>
        <taxon>Bacillota</taxon>
        <taxon>Bacilli</taxon>
        <taxon>Lactobacillales</taxon>
        <taxon>Lactobacillaceae</taxon>
        <taxon>Lentilactobacillus</taxon>
    </lineage>
</organism>
<dbReference type="STRING" id="1423802.FC56_GL000711"/>
<keyword evidence="2" id="KW-0812">Transmembrane</keyword>
<feature type="transmembrane region" description="Helical" evidence="2">
    <location>
        <begin position="181"/>
        <end position="199"/>
    </location>
</feature>
<dbReference type="Proteomes" id="UP000051256">
    <property type="component" value="Unassembled WGS sequence"/>
</dbReference>
<name>A0A0R2CRM4_9LACO</name>
<dbReference type="GO" id="GO:0080120">
    <property type="term" value="P:CAAX-box protein maturation"/>
    <property type="evidence" value="ECO:0007669"/>
    <property type="project" value="UniProtKB-ARBA"/>
</dbReference>
<keyword evidence="2" id="KW-1133">Transmembrane helix</keyword>
<dbReference type="PANTHER" id="PTHR36435:SF1">
    <property type="entry name" value="CAAX AMINO TERMINAL PROTEASE FAMILY PROTEIN"/>
    <property type="match status" value="1"/>
</dbReference>
<proteinExistence type="inferred from homology"/>
<protein>
    <submittedName>
        <fullName evidence="4">CAAX amino terminal protease family protein</fullName>
    </submittedName>
</protein>
<feature type="domain" description="CAAX prenyl protease 2/Lysostaphin resistance protein A-like" evidence="3">
    <location>
        <begin position="125"/>
        <end position="217"/>
    </location>
</feature>
<evidence type="ECO:0000256" key="2">
    <source>
        <dbReference type="SAM" id="Phobius"/>
    </source>
</evidence>
<dbReference type="AlphaFoldDB" id="A0A0R2CRM4"/>
<dbReference type="PANTHER" id="PTHR36435">
    <property type="entry name" value="SLR1288 PROTEIN"/>
    <property type="match status" value="1"/>
</dbReference>
<keyword evidence="5" id="KW-1185">Reference proteome</keyword>
<feature type="transmembrane region" description="Helical" evidence="2">
    <location>
        <begin position="40"/>
        <end position="64"/>
    </location>
</feature>
<keyword evidence="4" id="KW-0645">Protease</keyword>
<feature type="transmembrane region" description="Helical" evidence="2">
    <location>
        <begin position="206"/>
        <end position="226"/>
    </location>
</feature>
<feature type="transmembrane region" description="Helical" evidence="2">
    <location>
        <begin position="84"/>
        <end position="105"/>
    </location>
</feature>
<evidence type="ECO:0000259" key="3">
    <source>
        <dbReference type="Pfam" id="PF02517"/>
    </source>
</evidence>
<gene>
    <name evidence="4" type="ORF">FC56_GL000711</name>
</gene>
<evidence type="ECO:0000313" key="5">
    <source>
        <dbReference type="Proteomes" id="UP000051256"/>
    </source>
</evidence>
<dbReference type="RefSeq" id="WP_056978435.1">
    <property type="nucleotide sequence ID" value="NZ_AYZR01000008.1"/>
</dbReference>
<dbReference type="PATRIC" id="fig|1423802.4.peg.722"/>
<dbReference type="GO" id="GO:0006508">
    <property type="term" value="P:proteolysis"/>
    <property type="evidence" value="ECO:0007669"/>
    <property type="project" value="UniProtKB-KW"/>
</dbReference>
<dbReference type="Pfam" id="PF02517">
    <property type="entry name" value="Rce1-like"/>
    <property type="match status" value="1"/>
</dbReference>
<comment type="caution">
    <text evidence="4">The sequence shown here is derived from an EMBL/GenBank/DDBJ whole genome shotgun (WGS) entry which is preliminary data.</text>
</comment>
<keyword evidence="2" id="KW-0472">Membrane</keyword>
<evidence type="ECO:0000256" key="1">
    <source>
        <dbReference type="ARBA" id="ARBA00009067"/>
    </source>
</evidence>
<sequence length="227" mass="25802">MKTKSWNFSEKIIALIGLLIVVAVVQLPIQIIAVKSLTNWANLALGIGYLAGFSLAIWFAYWAFSHVRQILKNRLSVKDFQTIVVTWLLFMVVQIGLGMVNQLLYQQTQTSNNQAIITILRSNPWALWLMSFTAIFMSPILEELIFRGYLINAFFSEKTKWWGIFTSGVLFSLGHQQGFNVISFLIYASLGWLLSYTYVKTQKIQVSIGVHALNNLFAMGIMILTVH</sequence>
<comment type="similarity">
    <text evidence="1">Belongs to the UPF0177 family.</text>
</comment>
<dbReference type="EMBL" id="AYZR01000008">
    <property type="protein sequence ID" value="KRM93989.1"/>
    <property type="molecule type" value="Genomic_DNA"/>
</dbReference>